<evidence type="ECO:0000256" key="1">
    <source>
        <dbReference type="ARBA" id="ARBA00023025"/>
    </source>
</evidence>
<dbReference type="AlphaFoldDB" id="A0A0R2LG73"/>
<dbReference type="InterPro" id="IPR023130">
    <property type="entry name" value="Ta0600-like_sf"/>
</dbReference>
<dbReference type="OrthoDB" id="2298134at2"/>
<gene>
    <name evidence="2" type="ORF">IV57_GL000103</name>
</gene>
<evidence type="ECO:0008006" key="4">
    <source>
        <dbReference type="Google" id="ProtNLM"/>
    </source>
</evidence>
<proteinExistence type="predicted"/>
<dbReference type="Gene3D" id="1.20.1440.50">
    <property type="entry name" value="Ta0600-like"/>
    <property type="match status" value="1"/>
</dbReference>
<comment type="caution">
    <text evidence="2">The sequence shown here is derived from an EMBL/GenBank/DDBJ whole genome shotgun (WGS) entry which is preliminary data.</text>
</comment>
<dbReference type="Proteomes" id="UP000051006">
    <property type="component" value="Unassembled WGS sequence"/>
</dbReference>
<dbReference type="RefSeq" id="WP_057879523.1">
    <property type="nucleotide sequence ID" value="NZ_JQCF01000001.1"/>
</dbReference>
<dbReference type="PATRIC" id="fig|993692.3.peg.103"/>
<sequence length="109" mass="12877">MRSQEKQEELEEIAGKIEQELKVVYNDPQLEKRPDLKIFVSRCIKQFQKKLDIDCISSVLCQQISEKYLANSKDFPKSLIELYYQTRVEKSEYDGLNWSATQAGLVWRQ</sequence>
<dbReference type="GO" id="GO:0030153">
    <property type="term" value="P:bacteriocin immunity"/>
    <property type="evidence" value="ECO:0007669"/>
    <property type="project" value="UniProtKB-KW"/>
</dbReference>
<keyword evidence="1" id="KW-0079">Bacteriocin immunity</keyword>
<keyword evidence="3" id="KW-1185">Reference proteome</keyword>
<dbReference type="STRING" id="993692.IV57_GL000103"/>
<dbReference type="EMBL" id="JQCF01000001">
    <property type="protein sequence ID" value="KRO00783.1"/>
    <property type="molecule type" value="Genomic_DNA"/>
</dbReference>
<evidence type="ECO:0000313" key="3">
    <source>
        <dbReference type="Proteomes" id="UP000051006"/>
    </source>
</evidence>
<protein>
    <recommendedName>
        <fullName evidence="4">Bacteriocin immunity protein</fullName>
    </recommendedName>
</protein>
<dbReference type="SUPFAM" id="SSF109797">
    <property type="entry name" value="Bacteriocin immunity protein-like"/>
    <property type="match status" value="1"/>
</dbReference>
<name>A0A0R2LG73_9LACO</name>
<accession>A0A0R2LG73</accession>
<reference evidence="2 3" key="1">
    <citation type="journal article" date="2015" name="Genome Announc.">
        <title>Expanding the biotechnology potential of lactobacilli through comparative genomics of 213 strains and associated genera.</title>
        <authorList>
            <person name="Sun Z."/>
            <person name="Harris H.M."/>
            <person name="McCann A."/>
            <person name="Guo C."/>
            <person name="Argimon S."/>
            <person name="Zhang W."/>
            <person name="Yang X."/>
            <person name="Jeffery I.B."/>
            <person name="Cooney J.C."/>
            <person name="Kagawa T.F."/>
            <person name="Liu W."/>
            <person name="Song Y."/>
            <person name="Salvetti E."/>
            <person name="Wrobel A."/>
            <person name="Rasinkangas P."/>
            <person name="Parkhill J."/>
            <person name="Rea M.C."/>
            <person name="O'Sullivan O."/>
            <person name="Ritari J."/>
            <person name="Douillard F.P."/>
            <person name="Paul Ross R."/>
            <person name="Yang R."/>
            <person name="Briner A.E."/>
            <person name="Felis G.E."/>
            <person name="de Vos W.M."/>
            <person name="Barrangou R."/>
            <person name="Klaenhammer T.R."/>
            <person name="Caufield P.W."/>
            <person name="Cui Y."/>
            <person name="Zhang H."/>
            <person name="O'Toole P.W."/>
        </authorList>
    </citation>
    <scope>NUCLEOTIDE SEQUENCE [LARGE SCALE GENOMIC DNA]</scope>
    <source>
        <strain evidence="2 3">DSM 24716</strain>
    </source>
</reference>
<organism evidence="2 3">
    <name type="scientific">Companilactobacillus kimchiensis</name>
    <dbReference type="NCBI Taxonomy" id="993692"/>
    <lineage>
        <taxon>Bacteria</taxon>
        <taxon>Bacillati</taxon>
        <taxon>Bacillota</taxon>
        <taxon>Bacilli</taxon>
        <taxon>Lactobacillales</taxon>
        <taxon>Lactobacillaceae</taxon>
        <taxon>Companilactobacillus</taxon>
    </lineage>
</organism>
<evidence type="ECO:0000313" key="2">
    <source>
        <dbReference type="EMBL" id="KRO00783.1"/>
    </source>
</evidence>